<dbReference type="NCBIfam" id="TIGR00317">
    <property type="entry name" value="cobS"/>
    <property type="match status" value="1"/>
</dbReference>
<name>A0A0S4QXR0_9ACTN</name>
<dbReference type="PANTHER" id="PTHR34148">
    <property type="entry name" value="ADENOSYLCOBINAMIDE-GDP RIBAZOLETRANSFERASE"/>
    <property type="match status" value="1"/>
</dbReference>
<evidence type="ECO:0000256" key="1">
    <source>
        <dbReference type="ARBA" id="ARBA00001946"/>
    </source>
</evidence>
<comment type="cofactor">
    <cofactor evidence="1 19">
        <name>Mg(2+)</name>
        <dbReference type="ChEBI" id="CHEBI:18420"/>
    </cofactor>
</comment>
<dbReference type="HAMAP" id="MF_00719">
    <property type="entry name" value="CobS"/>
    <property type="match status" value="1"/>
</dbReference>
<dbReference type="GO" id="GO:0008818">
    <property type="term" value="F:cobalamin 5'-phosphate synthase activity"/>
    <property type="evidence" value="ECO:0007669"/>
    <property type="project" value="UniProtKB-UniRule"/>
</dbReference>
<keyword evidence="8 19" id="KW-0169">Cobalamin biosynthesis</keyword>
<dbReference type="GO" id="GO:0009236">
    <property type="term" value="P:cobalamin biosynthetic process"/>
    <property type="evidence" value="ECO:0007669"/>
    <property type="project" value="UniProtKB-UniRule"/>
</dbReference>
<dbReference type="EMBL" id="FAOZ01000035">
    <property type="protein sequence ID" value="CUU60100.1"/>
    <property type="molecule type" value="Genomic_DNA"/>
</dbReference>
<evidence type="ECO:0000256" key="13">
    <source>
        <dbReference type="ARBA" id="ARBA00023136"/>
    </source>
</evidence>
<evidence type="ECO:0000256" key="5">
    <source>
        <dbReference type="ARBA" id="ARBA00013200"/>
    </source>
</evidence>
<feature type="transmembrane region" description="Helical" evidence="19">
    <location>
        <begin position="70"/>
        <end position="96"/>
    </location>
</feature>
<evidence type="ECO:0000256" key="17">
    <source>
        <dbReference type="ARBA" id="ARBA00048623"/>
    </source>
</evidence>
<reference evidence="21" key="1">
    <citation type="submission" date="2015-11" db="EMBL/GenBank/DDBJ databases">
        <authorList>
            <person name="Varghese N."/>
        </authorList>
    </citation>
    <scope>NUCLEOTIDE SEQUENCE [LARGE SCALE GENOMIC DNA]</scope>
    <source>
        <strain evidence="21">DSM 45899</strain>
    </source>
</reference>
<comment type="catalytic activity">
    <reaction evidence="17 19">
        <text>alpha-ribazole + adenosylcob(III)inamide-GDP = adenosylcob(III)alamin + GMP + H(+)</text>
        <dbReference type="Rhea" id="RHEA:16049"/>
        <dbReference type="ChEBI" id="CHEBI:10329"/>
        <dbReference type="ChEBI" id="CHEBI:15378"/>
        <dbReference type="ChEBI" id="CHEBI:18408"/>
        <dbReference type="ChEBI" id="CHEBI:58115"/>
        <dbReference type="ChEBI" id="CHEBI:60487"/>
        <dbReference type="EC" id="2.7.8.26"/>
    </reaction>
</comment>
<gene>
    <name evidence="19" type="primary">cobS</name>
    <name evidence="20" type="ORF">Ga0074812_13542</name>
</gene>
<keyword evidence="11 19" id="KW-0460">Magnesium</keyword>
<sequence>MTAPVIGVRAAVTLLTVVPIRGPERLDRTTARRAMLAAPAVGFALGFVCALVVLGLRVMTKPPGERPQTLLPAVVGLALIALLTRGLHLDGLADVADSFGVRGGRDRMLAVMRESTIGAFGAITVLFVVLIQVSALSVAISAHRGTVSILVAAMTSRLAATWSCVERTPAARPDGLGALVAGTVRRRDATAATAGVLLVAALAGRFDFHGGDDGRAVRAVVAVVVGLAAALLVRHRLVRRFGGITGDTLGATIEITLMVCLLTMAMTIPTSILRFLGLA</sequence>
<comment type="similarity">
    <text evidence="4 19">Belongs to the CobS family.</text>
</comment>
<evidence type="ECO:0000256" key="2">
    <source>
        <dbReference type="ARBA" id="ARBA00004651"/>
    </source>
</evidence>
<comment type="catalytic activity">
    <reaction evidence="18 19">
        <text>alpha-ribazole 5'-phosphate + adenosylcob(III)inamide-GDP = adenosylcob(III)alamin 5'-phosphate + GMP + H(+)</text>
        <dbReference type="Rhea" id="RHEA:23560"/>
        <dbReference type="ChEBI" id="CHEBI:15378"/>
        <dbReference type="ChEBI" id="CHEBI:57918"/>
        <dbReference type="ChEBI" id="CHEBI:58115"/>
        <dbReference type="ChEBI" id="CHEBI:60487"/>
        <dbReference type="ChEBI" id="CHEBI:60493"/>
        <dbReference type="EC" id="2.7.8.26"/>
    </reaction>
</comment>
<evidence type="ECO:0000256" key="9">
    <source>
        <dbReference type="ARBA" id="ARBA00022679"/>
    </source>
</evidence>
<evidence type="ECO:0000256" key="10">
    <source>
        <dbReference type="ARBA" id="ARBA00022692"/>
    </source>
</evidence>
<dbReference type="EC" id="2.7.8.26" evidence="5 19"/>
<dbReference type="InterPro" id="IPR003805">
    <property type="entry name" value="CobS"/>
</dbReference>
<feature type="transmembrane region" description="Helical" evidence="19">
    <location>
        <begin position="34"/>
        <end position="58"/>
    </location>
</feature>
<evidence type="ECO:0000313" key="21">
    <source>
        <dbReference type="Proteomes" id="UP000198802"/>
    </source>
</evidence>
<comment type="pathway">
    <text evidence="3 19">Cofactor biosynthesis; adenosylcobalamin biosynthesis; adenosylcobalamin from cob(II)yrinate a,c-diamide: step 7/7.</text>
</comment>
<dbReference type="AlphaFoldDB" id="A0A0S4QXR0"/>
<feature type="transmembrane region" description="Helical" evidence="19">
    <location>
        <begin position="117"/>
        <end position="140"/>
    </location>
</feature>
<keyword evidence="21" id="KW-1185">Reference proteome</keyword>
<keyword evidence="9 19" id="KW-0808">Transferase</keyword>
<evidence type="ECO:0000256" key="12">
    <source>
        <dbReference type="ARBA" id="ARBA00022989"/>
    </source>
</evidence>
<feature type="transmembrane region" description="Helical" evidence="19">
    <location>
        <begin position="255"/>
        <end position="276"/>
    </location>
</feature>
<feature type="transmembrane region" description="Helical" evidence="19">
    <location>
        <begin position="216"/>
        <end position="234"/>
    </location>
</feature>
<keyword evidence="7 19" id="KW-1003">Cell membrane</keyword>
<evidence type="ECO:0000256" key="14">
    <source>
        <dbReference type="ARBA" id="ARBA00025228"/>
    </source>
</evidence>
<evidence type="ECO:0000256" key="16">
    <source>
        <dbReference type="ARBA" id="ARBA00032853"/>
    </source>
</evidence>
<organism evidence="20 21">
    <name type="scientific">Parafrankia irregularis</name>
    <dbReference type="NCBI Taxonomy" id="795642"/>
    <lineage>
        <taxon>Bacteria</taxon>
        <taxon>Bacillati</taxon>
        <taxon>Actinomycetota</taxon>
        <taxon>Actinomycetes</taxon>
        <taxon>Frankiales</taxon>
        <taxon>Frankiaceae</taxon>
        <taxon>Parafrankia</taxon>
    </lineage>
</organism>
<dbReference type="GO" id="GO:0051073">
    <property type="term" value="F:adenosylcobinamide-GDP ribazoletransferase activity"/>
    <property type="evidence" value="ECO:0007669"/>
    <property type="project" value="UniProtKB-UniRule"/>
</dbReference>
<evidence type="ECO:0000256" key="3">
    <source>
        <dbReference type="ARBA" id="ARBA00004663"/>
    </source>
</evidence>
<feature type="transmembrane region" description="Helical" evidence="19">
    <location>
        <begin position="186"/>
        <end position="204"/>
    </location>
</feature>
<proteinExistence type="inferred from homology"/>
<evidence type="ECO:0000313" key="20">
    <source>
        <dbReference type="EMBL" id="CUU60100.1"/>
    </source>
</evidence>
<protein>
    <recommendedName>
        <fullName evidence="6 19">Adenosylcobinamide-GDP ribazoletransferase</fullName>
        <ecNumber evidence="5 19">2.7.8.26</ecNumber>
    </recommendedName>
    <alternativeName>
        <fullName evidence="16 19">Cobalamin synthase</fullName>
    </alternativeName>
    <alternativeName>
        <fullName evidence="15 19">Cobalamin-5'-phosphate synthase</fullName>
    </alternativeName>
</protein>
<accession>A0A0S4QXR0</accession>
<evidence type="ECO:0000256" key="7">
    <source>
        <dbReference type="ARBA" id="ARBA00022475"/>
    </source>
</evidence>
<evidence type="ECO:0000256" key="8">
    <source>
        <dbReference type="ARBA" id="ARBA00022573"/>
    </source>
</evidence>
<evidence type="ECO:0000256" key="19">
    <source>
        <dbReference type="HAMAP-Rule" id="MF_00719"/>
    </source>
</evidence>
<keyword evidence="12 19" id="KW-1133">Transmembrane helix</keyword>
<keyword evidence="13 19" id="KW-0472">Membrane</keyword>
<evidence type="ECO:0000256" key="6">
    <source>
        <dbReference type="ARBA" id="ARBA00015850"/>
    </source>
</evidence>
<dbReference type="PANTHER" id="PTHR34148:SF1">
    <property type="entry name" value="ADENOSYLCOBINAMIDE-GDP RIBAZOLETRANSFERASE"/>
    <property type="match status" value="1"/>
</dbReference>
<dbReference type="GO" id="GO:0005886">
    <property type="term" value="C:plasma membrane"/>
    <property type="evidence" value="ECO:0007669"/>
    <property type="project" value="UniProtKB-SubCell"/>
</dbReference>
<comment type="subcellular location">
    <subcellularLocation>
        <location evidence="2 19">Cell membrane</location>
        <topology evidence="2 19">Multi-pass membrane protein</topology>
    </subcellularLocation>
</comment>
<evidence type="ECO:0000256" key="15">
    <source>
        <dbReference type="ARBA" id="ARBA00032605"/>
    </source>
</evidence>
<evidence type="ECO:0000256" key="11">
    <source>
        <dbReference type="ARBA" id="ARBA00022842"/>
    </source>
</evidence>
<keyword evidence="10 19" id="KW-0812">Transmembrane</keyword>
<dbReference type="Proteomes" id="UP000198802">
    <property type="component" value="Unassembled WGS sequence"/>
</dbReference>
<comment type="function">
    <text evidence="14 19">Joins adenosylcobinamide-GDP and alpha-ribazole to generate adenosylcobalamin (Ado-cobalamin). Also synthesizes adenosylcobalamin 5'-phosphate from adenosylcobinamide-GDP and alpha-ribazole 5'-phosphate.</text>
</comment>
<evidence type="ECO:0000256" key="18">
    <source>
        <dbReference type="ARBA" id="ARBA00049504"/>
    </source>
</evidence>
<dbReference type="UniPathway" id="UPA00148">
    <property type="reaction ID" value="UER00238"/>
</dbReference>
<dbReference type="Pfam" id="PF02654">
    <property type="entry name" value="CobS"/>
    <property type="match status" value="1"/>
</dbReference>
<dbReference type="RefSeq" id="WP_083473244.1">
    <property type="nucleotide sequence ID" value="NZ_FAOZ01000035.1"/>
</dbReference>
<evidence type="ECO:0000256" key="4">
    <source>
        <dbReference type="ARBA" id="ARBA00010561"/>
    </source>
</evidence>